<evidence type="ECO:0000313" key="3">
    <source>
        <dbReference type="EMBL" id="MEI5613897.1"/>
    </source>
</evidence>
<dbReference type="PROSITE" id="PS50206">
    <property type="entry name" value="RHODANESE_3"/>
    <property type="match status" value="2"/>
</dbReference>
<reference evidence="3 4" key="1">
    <citation type="submission" date="2024-03" db="EMBL/GenBank/DDBJ databases">
        <title>First Report of Pectobacterium brasiliscabiei causing potato scab in china.</title>
        <authorList>
            <person name="Handique U."/>
        </authorList>
    </citation>
    <scope>NUCLEOTIDE SEQUENCE [LARGE SCALE GENOMIC DNA]</scope>
    <source>
        <strain evidence="3 4">ZRIMU1503</strain>
    </source>
</reference>
<dbReference type="SMART" id="SM00450">
    <property type="entry name" value="RHOD"/>
    <property type="match status" value="2"/>
</dbReference>
<dbReference type="SUPFAM" id="SSF52821">
    <property type="entry name" value="Rhodanese/Cell cycle control phosphatase"/>
    <property type="match status" value="2"/>
</dbReference>
<gene>
    <name evidence="3" type="ORF">WB403_32625</name>
</gene>
<dbReference type="InterPro" id="IPR001279">
    <property type="entry name" value="Metallo-B-lactamas"/>
</dbReference>
<dbReference type="CDD" id="cd00158">
    <property type="entry name" value="RHOD"/>
    <property type="match status" value="1"/>
</dbReference>
<evidence type="ECO:0000259" key="2">
    <source>
        <dbReference type="PROSITE" id="PS50206"/>
    </source>
</evidence>
<sequence length="461" mass="50026">MFFAQYYLDCLSQASYMIADESTGKAVVVDPRRDISEYLTDAATHGFTVEAVVNTHFHADFLAGHLELADRTGAWIGYGQRAEAEYPIRRLTDGERISLGDVHLRILETPGHTPESISVLVYEHADDTVPYGVLTGDALFIGDVGRPDLLASIGVTADELGRMLYDTVQHKLMALPDAVRVFPAHGAGSACGKNLSTQRQSTIGEQRTTNYACRPMSEEKFLELVTEGQPSAPAYFVYDAILNRKEHGLFDSAAAPRPLSVGEFMERRAAGAVVVDARSPQDFASGHLRGSVNVPADGRFAEQAGMVVAPEQEVVVIAPQDREEEIVTRLARIGFDKVGGCLREAEGAFPALADYMEQAGRLTADDLRRLLDGVEPPLILDVRNIAEREEGFIKDSLHIPLAELARRSDEIPAGRPLVVHCAGGHRSSIAASLLRHRGRTDVSDLLGGYGAWLALPASADV</sequence>
<keyword evidence="1" id="KW-0479">Metal-binding</keyword>
<evidence type="ECO:0000256" key="1">
    <source>
        <dbReference type="ARBA" id="ARBA00022723"/>
    </source>
</evidence>
<feature type="domain" description="Rhodanese" evidence="2">
    <location>
        <begin position="268"/>
        <end position="316"/>
    </location>
</feature>
<dbReference type="InterPro" id="IPR051682">
    <property type="entry name" value="Mito_Persulfide_Diox"/>
</dbReference>
<dbReference type="Pfam" id="PF00753">
    <property type="entry name" value="Lactamase_B"/>
    <property type="match status" value="1"/>
</dbReference>
<dbReference type="InterPro" id="IPR044528">
    <property type="entry name" value="POD-like_MBL-fold"/>
</dbReference>
<organism evidence="3 4">
    <name type="scientific">Streptomyces brasiliscabiei</name>
    <dbReference type="NCBI Taxonomy" id="2736302"/>
    <lineage>
        <taxon>Bacteria</taxon>
        <taxon>Bacillati</taxon>
        <taxon>Actinomycetota</taxon>
        <taxon>Actinomycetes</taxon>
        <taxon>Kitasatosporales</taxon>
        <taxon>Streptomycetaceae</taxon>
        <taxon>Streptomyces</taxon>
    </lineage>
</organism>
<dbReference type="InterPro" id="IPR001763">
    <property type="entry name" value="Rhodanese-like_dom"/>
</dbReference>
<dbReference type="SUPFAM" id="SSF56281">
    <property type="entry name" value="Metallo-hydrolase/oxidoreductase"/>
    <property type="match status" value="1"/>
</dbReference>
<comment type="caution">
    <text evidence="3">The sequence shown here is derived from an EMBL/GenBank/DDBJ whole genome shotgun (WGS) entry which is preliminary data.</text>
</comment>
<name>A0ABU8GL13_9ACTN</name>
<dbReference type="CDD" id="cd07724">
    <property type="entry name" value="POD-like_MBL-fold"/>
    <property type="match status" value="1"/>
</dbReference>
<feature type="domain" description="Rhodanese" evidence="2">
    <location>
        <begin position="373"/>
        <end position="461"/>
    </location>
</feature>
<dbReference type="PANTHER" id="PTHR43084">
    <property type="entry name" value="PERSULFIDE DIOXYGENASE ETHE1"/>
    <property type="match status" value="1"/>
</dbReference>
<dbReference type="Gene3D" id="3.60.15.10">
    <property type="entry name" value="Ribonuclease Z/Hydroxyacylglutathione hydrolase-like"/>
    <property type="match status" value="1"/>
</dbReference>
<dbReference type="SMART" id="SM00849">
    <property type="entry name" value="Lactamase_B"/>
    <property type="match status" value="1"/>
</dbReference>
<dbReference type="Proteomes" id="UP001365781">
    <property type="component" value="Unassembled WGS sequence"/>
</dbReference>
<dbReference type="RefSeq" id="WP_336542264.1">
    <property type="nucleotide sequence ID" value="NZ_JBBAYL010000017.1"/>
</dbReference>
<dbReference type="InterPro" id="IPR036873">
    <property type="entry name" value="Rhodanese-like_dom_sf"/>
</dbReference>
<dbReference type="EMBL" id="JBBAYM010000025">
    <property type="protein sequence ID" value="MEI5613897.1"/>
    <property type="molecule type" value="Genomic_DNA"/>
</dbReference>
<protein>
    <submittedName>
        <fullName evidence="3">MBL fold metallo-hydrolase</fullName>
    </submittedName>
</protein>
<evidence type="ECO:0000313" key="4">
    <source>
        <dbReference type="Proteomes" id="UP001365781"/>
    </source>
</evidence>
<dbReference type="PANTHER" id="PTHR43084:SF1">
    <property type="entry name" value="PERSULFIDE DIOXYGENASE ETHE1, MITOCHONDRIAL"/>
    <property type="match status" value="1"/>
</dbReference>
<keyword evidence="4" id="KW-1185">Reference proteome</keyword>
<proteinExistence type="predicted"/>
<dbReference type="Gene3D" id="3.40.250.10">
    <property type="entry name" value="Rhodanese-like domain"/>
    <property type="match status" value="2"/>
</dbReference>
<accession>A0ABU8GL13</accession>
<dbReference type="Pfam" id="PF00581">
    <property type="entry name" value="Rhodanese"/>
    <property type="match status" value="2"/>
</dbReference>
<dbReference type="InterPro" id="IPR036866">
    <property type="entry name" value="RibonucZ/Hydroxyglut_hydro"/>
</dbReference>